<name>A0ACD3SM35_9BURK</name>
<comment type="caution">
    <text evidence="1">The sequence shown here is derived from an EMBL/GenBank/DDBJ whole genome shotgun (WGS) entry which is preliminary data.</text>
</comment>
<dbReference type="Proteomes" id="UP000004277">
    <property type="component" value="Unassembled WGS sequence"/>
</dbReference>
<dbReference type="EMBL" id="AKCV02000025">
    <property type="protein sequence ID" value="TMS57264.1"/>
    <property type="molecule type" value="Genomic_DNA"/>
</dbReference>
<reference evidence="1" key="1">
    <citation type="submission" date="2019-05" db="EMBL/GenBank/DDBJ databases">
        <title>Revised genome assembly of Burkholderiaceae (previously Ralstonia) sp. PBA.</title>
        <authorList>
            <person name="Gan H.M."/>
        </authorList>
    </citation>
    <scope>NUCLEOTIDE SEQUENCE</scope>
    <source>
        <strain evidence="1">PBA</strain>
    </source>
</reference>
<protein>
    <submittedName>
        <fullName evidence="1">RNA polymerase sigma factor</fullName>
    </submittedName>
</protein>
<proteinExistence type="predicted"/>
<keyword evidence="2" id="KW-1185">Reference proteome</keyword>
<accession>A0ACD3SM35</accession>
<evidence type="ECO:0000313" key="1">
    <source>
        <dbReference type="EMBL" id="TMS57264.1"/>
    </source>
</evidence>
<organism evidence="1 2">
    <name type="scientific">Imbroritus primus</name>
    <dbReference type="NCBI Taxonomy" id="3058603"/>
    <lineage>
        <taxon>Bacteria</taxon>
        <taxon>Pseudomonadati</taxon>
        <taxon>Pseudomonadota</taxon>
        <taxon>Betaproteobacteria</taxon>
        <taxon>Burkholderiales</taxon>
        <taxon>Burkholderiaceae</taxon>
        <taxon>Imbroritus</taxon>
    </lineage>
</organism>
<sequence>MPLSLVRTADPTLPDEALACRIADGDTDALQVLMRRYNRRLFRTARSILHEDRDAEDAVQDAFYLAYRAMGTFRGEARLSTWLVRIVANEAKRRLRRRKRHSAVIVLNDSPHRTGESPEPSMDDEAPAAQHTEQPDAAIFRVQTRKLLESRIDALPAVYRTVFVLRAVDDMPVEDVAACLGIPAATVRSRFFRARGLLRAALMRDIGVGLEESFACAGARCDRIVAGVLARIESRAAR</sequence>
<evidence type="ECO:0000313" key="2">
    <source>
        <dbReference type="Proteomes" id="UP000004277"/>
    </source>
</evidence>
<gene>
    <name evidence="1" type="ORF">MW7_015080</name>
</gene>